<evidence type="ECO:0000313" key="2">
    <source>
        <dbReference type="Proteomes" id="UP001501721"/>
    </source>
</evidence>
<comment type="caution">
    <text evidence="1">The sequence shown here is derived from an EMBL/GenBank/DDBJ whole genome shotgun (WGS) entry which is preliminary data.</text>
</comment>
<dbReference type="Proteomes" id="UP001501721">
    <property type="component" value="Unassembled WGS sequence"/>
</dbReference>
<name>A0ABN3LZ74_9ACTN</name>
<accession>A0ABN3LZ74</accession>
<reference evidence="1 2" key="1">
    <citation type="journal article" date="2019" name="Int. J. Syst. Evol. Microbiol.">
        <title>The Global Catalogue of Microorganisms (GCM) 10K type strain sequencing project: providing services to taxonomists for standard genome sequencing and annotation.</title>
        <authorList>
            <consortium name="The Broad Institute Genomics Platform"/>
            <consortium name="The Broad Institute Genome Sequencing Center for Infectious Disease"/>
            <person name="Wu L."/>
            <person name="Ma J."/>
        </authorList>
    </citation>
    <scope>NUCLEOTIDE SEQUENCE [LARGE SCALE GENOMIC DNA]</scope>
    <source>
        <strain evidence="1 2">JCM 6923</strain>
    </source>
</reference>
<organism evidence="1 2">
    <name type="scientific">Streptomyces graminearus</name>
    <dbReference type="NCBI Taxonomy" id="284030"/>
    <lineage>
        <taxon>Bacteria</taxon>
        <taxon>Bacillati</taxon>
        <taxon>Actinomycetota</taxon>
        <taxon>Actinomycetes</taxon>
        <taxon>Kitasatosporales</taxon>
        <taxon>Streptomycetaceae</taxon>
        <taxon>Streptomyces</taxon>
    </lineage>
</organism>
<proteinExistence type="predicted"/>
<dbReference type="EMBL" id="BAAATL010000020">
    <property type="protein sequence ID" value="GAA2492367.1"/>
    <property type="molecule type" value="Genomic_DNA"/>
</dbReference>
<sequence>MSTTFTMPTSPETLELLGSIADEMVSEFGITHAEAVARINAHWHGQDLSDEDCLVPHEDERFWAFVIYYGRNVPDWSPGADRSGWVPTEPPAAGSEYWTVRG</sequence>
<gene>
    <name evidence="1" type="ORF">GCM10010422_44030</name>
</gene>
<dbReference type="RefSeq" id="WP_346076999.1">
    <property type="nucleotide sequence ID" value="NZ_BAAATL010000020.1"/>
</dbReference>
<evidence type="ECO:0000313" key="1">
    <source>
        <dbReference type="EMBL" id="GAA2492367.1"/>
    </source>
</evidence>
<keyword evidence="2" id="KW-1185">Reference proteome</keyword>
<protein>
    <submittedName>
        <fullName evidence="1">Uncharacterized protein</fullName>
    </submittedName>
</protein>